<evidence type="ECO:0000313" key="3">
    <source>
        <dbReference type="EMBL" id="MBP1931143.1"/>
    </source>
</evidence>
<organism evidence="3 4">
    <name type="scientific">Ammoniphilus resinae</name>
    <dbReference type="NCBI Taxonomy" id="861532"/>
    <lineage>
        <taxon>Bacteria</taxon>
        <taxon>Bacillati</taxon>
        <taxon>Bacillota</taxon>
        <taxon>Bacilli</taxon>
        <taxon>Bacillales</taxon>
        <taxon>Paenibacillaceae</taxon>
        <taxon>Aneurinibacillus group</taxon>
        <taxon>Ammoniphilus</taxon>
    </lineage>
</organism>
<feature type="domain" description="Elongation factor G-binding protein N-terminal" evidence="1">
    <location>
        <begin position="5"/>
        <end position="87"/>
    </location>
</feature>
<dbReference type="InterPro" id="IPR010841">
    <property type="entry name" value="EF-G-binding_N"/>
</dbReference>
<gene>
    <name evidence="3" type="ORF">J2Z37_001140</name>
</gene>
<dbReference type="RefSeq" id="WP_209809229.1">
    <property type="nucleotide sequence ID" value="NZ_JAGGKT010000002.1"/>
</dbReference>
<dbReference type="Pfam" id="PF07299">
    <property type="entry name" value="EF-G-binding_N"/>
    <property type="match status" value="1"/>
</dbReference>
<feature type="domain" description="Elongation factor G-binding protein C-terminal treble-clef zinc-finger" evidence="2">
    <location>
        <begin position="100"/>
        <end position="202"/>
    </location>
</feature>
<evidence type="ECO:0000259" key="2">
    <source>
        <dbReference type="Pfam" id="PF16571"/>
    </source>
</evidence>
<keyword evidence="4" id="KW-1185">Reference proteome</keyword>
<evidence type="ECO:0000313" key="4">
    <source>
        <dbReference type="Proteomes" id="UP001519343"/>
    </source>
</evidence>
<dbReference type="Proteomes" id="UP001519343">
    <property type="component" value="Unassembled WGS sequence"/>
</dbReference>
<dbReference type="EMBL" id="JAGGKT010000002">
    <property type="protein sequence ID" value="MBP1931143.1"/>
    <property type="molecule type" value="Genomic_DNA"/>
</dbReference>
<comment type="caution">
    <text evidence="3">The sequence shown here is derived from an EMBL/GenBank/DDBJ whole genome shotgun (WGS) entry which is preliminary data.</text>
</comment>
<accession>A0ABS4GLK7</accession>
<dbReference type="InterPro" id="IPR038344">
    <property type="entry name" value="EF-G_N_sf"/>
</dbReference>
<evidence type="ECO:0000259" key="1">
    <source>
        <dbReference type="Pfam" id="PF07299"/>
    </source>
</evidence>
<dbReference type="InterPro" id="IPR032330">
    <property type="entry name" value="EF-G-binding_C"/>
</dbReference>
<name>A0ABS4GLK7_9BACL</name>
<dbReference type="CDD" id="cd16342">
    <property type="entry name" value="FusC_FusB"/>
    <property type="match status" value="1"/>
</dbReference>
<proteinExistence type="predicted"/>
<protein>
    <recommendedName>
        <fullName evidence="5">Elongation factor G-binding protein</fullName>
    </recommendedName>
</protein>
<evidence type="ECO:0008006" key="5">
    <source>
        <dbReference type="Google" id="ProtNLM"/>
    </source>
</evidence>
<reference evidence="3 4" key="1">
    <citation type="submission" date="2021-03" db="EMBL/GenBank/DDBJ databases">
        <title>Genomic Encyclopedia of Type Strains, Phase IV (KMG-IV): sequencing the most valuable type-strain genomes for metagenomic binning, comparative biology and taxonomic classification.</title>
        <authorList>
            <person name="Goeker M."/>
        </authorList>
    </citation>
    <scope>NUCLEOTIDE SEQUENCE [LARGE SCALE GENOMIC DNA]</scope>
    <source>
        <strain evidence="3 4">DSM 24738</strain>
    </source>
</reference>
<dbReference type="Pfam" id="PF16571">
    <property type="entry name" value="FBP_C"/>
    <property type="match status" value="1"/>
</dbReference>
<sequence length="216" mass="24569">MLEPFIMNHQYNMIKKQAGILQHTIKTVGDPQVVEAVRGSAESKVMEMFSDATEKQMKILERFSSLKLAEDFQQYLASLAPYLIEFPQLTEKQIRKQFSKNKKLKVPDLTTIDYHSLTYYSWLDISMNKLFIVYPYHGEIVGIEGKLTPANKKDVCCLCNGFGEVALVSAVSKARIGNSPDYYKAVGNYMCLSSEECNKRITSVANLERFIEKIIG</sequence>
<dbReference type="Gene3D" id="1.20.1280.250">
    <property type="match status" value="1"/>
</dbReference>